<reference evidence="1" key="1">
    <citation type="submission" date="2021-05" db="EMBL/GenBank/DDBJ databases">
        <title>Complete genome sequence of the cellulolytic planctomycete Telmatocola sphagniphila SP2T and characterization of the first cellulase from planctomycetes.</title>
        <authorList>
            <person name="Rakitin A.L."/>
            <person name="Beletsky A.V."/>
            <person name="Naumoff D.G."/>
            <person name="Kulichevskaya I.S."/>
            <person name="Mardanov A.V."/>
            <person name="Ravin N.V."/>
            <person name="Dedysh S.N."/>
        </authorList>
    </citation>
    <scope>NUCLEOTIDE SEQUENCE</scope>
    <source>
        <strain evidence="1">SP2T</strain>
    </source>
</reference>
<sequence length="203" mass="22920">MTLLFASILACGLFTFDEPARAEVKEPKIRDEILSRAKKEQELRFKLIKVGGLKPSPEEIKSLQEVDTDNRTWMKNLIEKQGWPGKTLVGEEAAHMAWLMVQHADPDLPFQKKCLELLKAAVKQGEATGADLAYLTDRVLAAEGKKQLYGTQLQQKEGKFIPKPVEDEANLDARRKELGLQPMAEYLEVATKMFKLNDKPAKK</sequence>
<dbReference type="Pfam" id="PF20329">
    <property type="entry name" value="DUF6624"/>
    <property type="match status" value="1"/>
</dbReference>
<dbReference type="InterPro" id="IPR046732">
    <property type="entry name" value="DUF6624"/>
</dbReference>
<dbReference type="AlphaFoldDB" id="A0A8E6B341"/>
<proteinExistence type="predicted"/>
<dbReference type="Proteomes" id="UP000676194">
    <property type="component" value="Chromosome"/>
</dbReference>
<keyword evidence="2" id="KW-1185">Reference proteome</keyword>
<dbReference type="EMBL" id="CP074694">
    <property type="protein sequence ID" value="QVL31063.1"/>
    <property type="molecule type" value="Genomic_DNA"/>
</dbReference>
<accession>A0A8E6B341</accession>
<protein>
    <submittedName>
        <fullName evidence="1">Uncharacterized protein</fullName>
    </submittedName>
</protein>
<evidence type="ECO:0000313" key="1">
    <source>
        <dbReference type="EMBL" id="QVL31063.1"/>
    </source>
</evidence>
<organism evidence="1 2">
    <name type="scientific">Telmatocola sphagniphila</name>
    <dbReference type="NCBI Taxonomy" id="1123043"/>
    <lineage>
        <taxon>Bacteria</taxon>
        <taxon>Pseudomonadati</taxon>
        <taxon>Planctomycetota</taxon>
        <taxon>Planctomycetia</taxon>
        <taxon>Gemmatales</taxon>
        <taxon>Gemmataceae</taxon>
    </lineage>
</organism>
<evidence type="ECO:0000313" key="2">
    <source>
        <dbReference type="Proteomes" id="UP000676194"/>
    </source>
</evidence>
<name>A0A8E6B341_9BACT</name>
<dbReference type="KEGG" id="tsph:KIH39_19755"/>
<dbReference type="RefSeq" id="WP_213494944.1">
    <property type="nucleotide sequence ID" value="NZ_CP074694.1"/>
</dbReference>
<gene>
    <name evidence="1" type="ORF">KIH39_19755</name>
</gene>